<dbReference type="RefSeq" id="WP_055054365.1">
    <property type="nucleotide sequence ID" value="NZ_CYZA01000042.1"/>
</dbReference>
<evidence type="ECO:0008006" key="3">
    <source>
        <dbReference type="Google" id="ProtNLM"/>
    </source>
</evidence>
<sequence length="109" mass="12850">MNKSKSIKIRVTEDEYNLIVLKARTEKVNLSEYIRQSAINRRIALPALDIAENQRVTCRPFDEEETYTGIVKADINGRLYIENSKDKSIFYPCKWDEIRVNKPRKKKTE</sequence>
<name>A0A174GDE5_9FIRM</name>
<dbReference type="AlphaFoldDB" id="A0A174GDE5"/>
<dbReference type="Proteomes" id="UP000095447">
    <property type="component" value="Unassembled WGS sequence"/>
</dbReference>
<dbReference type="Pfam" id="PF21983">
    <property type="entry name" value="NikA-like"/>
    <property type="match status" value="1"/>
</dbReference>
<protein>
    <recommendedName>
        <fullName evidence="3">Mobilization protein</fullName>
    </recommendedName>
</protein>
<evidence type="ECO:0000313" key="1">
    <source>
        <dbReference type="EMBL" id="CUO58930.1"/>
    </source>
</evidence>
<gene>
    <name evidence="1" type="ORF">ERS852395_03479</name>
</gene>
<accession>A0A174GDE5</accession>
<evidence type="ECO:0000313" key="2">
    <source>
        <dbReference type="Proteomes" id="UP000095447"/>
    </source>
</evidence>
<dbReference type="EMBL" id="CYZA01000042">
    <property type="protein sequence ID" value="CUO58930.1"/>
    <property type="molecule type" value="Genomic_DNA"/>
</dbReference>
<dbReference type="InterPro" id="IPR053842">
    <property type="entry name" value="NikA-like"/>
</dbReference>
<proteinExistence type="predicted"/>
<reference evidence="1 2" key="1">
    <citation type="submission" date="2015-09" db="EMBL/GenBank/DDBJ databases">
        <authorList>
            <consortium name="Pathogen Informatics"/>
        </authorList>
    </citation>
    <scope>NUCLEOTIDE SEQUENCE [LARGE SCALE GENOMIC DNA]</scope>
    <source>
        <strain evidence="1 2">2789STDY5608838</strain>
    </source>
</reference>
<organism evidence="1 2">
    <name type="scientific">Blautia obeum</name>
    <dbReference type="NCBI Taxonomy" id="40520"/>
    <lineage>
        <taxon>Bacteria</taxon>
        <taxon>Bacillati</taxon>
        <taxon>Bacillota</taxon>
        <taxon>Clostridia</taxon>
        <taxon>Lachnospirales</taxon>
        <taxon>Lachnospiraceae</taxon>
        <taxon>Blautia</taxon>
    </lineage>
</organism>